<dbReference type="PROSITE" id="PS50039">
    <property type="entry name" value="FORK_HEAD_3"/>
    <property type="match status" value="1"/>
</dbReference>
<feature type="region of interest" description="Disordered" evidence="5">
    <location>
        <begin position="31"/>
        <end position="106"/>
    </location>
</feature>
<feature type="compositionally biased region" description="Low complexity" evidence="5">
    <location>
        <begin position="185"/>
        <end position="197"/>
    </location>
</feature>
<reference evidence="7 8" key="1">
    <citation type="submission" date="2017-04" db="EMBL/GenBank/DDBJ databases">
        <title>Genome sequencing of [Candida] sorbophila.</title>
        <authorList>
            <person name="Ahn J.O."/>
        </authorList>
    </citation>
    <scope>NUCLEOTIDE SEQUENCE [LARGE SCALE GENOMIC DNA]</scope>
    <source>
        <strain evidence="7 8">DS02</strain>
    </source>
</reference>
<keyword evidence="3 4" id="KW-0539">Nucleus</keyword>
<protein>
    <submittedName>
        <fullName evidence="7">Forkhead protein sep1</fullName>
    </submittedName>
</protein>
<evidence type="ECO:0000256" key="3">
    <source>
        <dbReference type="ARBA" id="ARBA00023242"/>
    </source>
</evidence>
<gene>
    <name evidence="7" type="ORF">B9G98_01261</name>
</gene>
<feature type="region of interest" description="Disordered" evidence="5">
    <location>
        <begin position="165"/>
        <end position="203"/>
    </location>
</feature>
<dbReference type="InterPro" id="IPR050211">
    <property type="entry name" value="FOX_domain-containing"/>
</dbReference>
<dbReference type="RefSeq" id="XP_024663587.1">
    <property type="nucleotide sequence ID" value="XM_024807819.1"/>
</dbReference>
<feature type="compositionally biased region" description="Polar residues" evidence="5">
    <location>
        <begin position="53"/>
        <end position="88"/>
    </location>
</feature>
<evidence type="ECO:0000313" key="7">
    <source>
        <dbReference type="EMBL" id="PRT53641.1"/>
    </source>
</evidence>
<dbReference type="GO" id="GO:0005634">
    <property type="term" value="C:nucleus"/>
    <property type="evidence" value="ECO:0007669"/>
    <property type="project" value="UniProtKB-SubCell"/>
</dbReference>
<dbReference type="PANTHER" id="PTHR11829">
    <property type="entry name" value="FORKHEAD BOX PROTEIN"/>
    <property type="match status" value="1"/>
</dbReference>
<dbReference type="FunFam" id="1.10.10.10:FF:000260">
    <property type="entry name" value="Forkhead transcription factor (Sep1)"/>
    <property type="match status" value="1"/>
</dbReference>
<dbReference type="SUPFAM" id="SSF46785">
    <property type="entry name" value="Winged helix' DNA-binding domain"/>
    <property type="match status" value="1"/>
</dbReference>
<dbReference type="GO" id="GO:0000978">
    <property type="term" value="F:RNA polymerase II cis-regulatory region sequence-specific DNA binding"/>
    <property type="evidence" value="ECO:0007669"/>
    <property type="project" value="UniProtKB-ARBA"/>
</dbReference>
<evidence type="ECO:0000313" key="8">
    <source>
        <dbReference type="Proteomes" id="UP000238350"/>
    </source>
</evidence>
<dbReference type="PRINTS" id="PR00053">
    <property type="entry name" value="FORKHEAD"/>
</dbReference>
<name>A0A2T0FF67_9ASCO</name>
<proteinExistence type="predicted"/>
<feature type="region of interest" description="Disordered" evidence="5">
    <location>
        <begin position="307"/>
        <end position="412"/>
    </location>
</feature>
<evidence type="ECO:0000256" key="2">
    <source>
        <dbReference type="ARBA" id="ARBA00023125"/>
    </source>
</evidence>
<keyword evidence="8" id="KW-1185">Reference proteome</keyword>
<evidence type="ECO:0000256" key="1">
    <source>
        <dbReference type="ARBA" id="ARBA00004123"/>
    </source>
</evidence>
<dbReference type="STRING" id="45607.A0A2T0FF67"/>
<dbReference type="PROSITE" id="PS00658">
    <property type="entry name" value="FORK_HEAD_2"/>
    <property type="match status" value="1"/>
</dbReference>
<dbReference type="InterPro" id="IPR036388">
    <property type="entry name" value="WH-like_DNA-bd_sf"/>
</dbReference>
<sequence>MKDSPRKQKASSSTWQAYSFEGNSNNILKSLRSVYLPPPPSSDGYTSAKLKSGATSSHRYPLADTTNILRTPQSLPRPNDSSAASTFSKRPASTDDVSELRPHHPQFVPYASGHQNHMLSPGDSPLAGPEILGSLPVDYTPTRFDRPLSAPPASGVHNMPHLSLMEPPTLPSSMAPPSLGEFGGHSRQSSQASSGPSEIKGAAAEASFGEELPLIEDDGSKPPYSYAMLIGMSILRSPNQRLTLSQIYDWIKTTFSWYKNSKPGWQNSIRHNLSLNKAFVKQERPKTDPGKGNYWVVAPNCEQQFMRPRLQKRSNQLPKTELQLSSTPSLASAGAKPVLDNLPPGVFKPSELMARSSQSKVSASLSEASDDDSASTDEEGSDYSDPVAEPSSLKRPRSAGPELGSAKKQMKMSDVPILAAPPTLWMPHTDESASNISWEAREHARFQLTPPRRFESSSGTGNRLMSESIPSLRVLEPSPASKYGSPNTSLRNHRAYIQSLTTPSFEMQTMMASPARRVTEDDDDAFQRVWLHSPDKADARRRLFEGQSGLDDNVPDVFGVDVCAVMRRAASIPSANSTFNTMTPVRRAFDTPIRDQTHVFSPFKLSPSFGSPRRS</sequence>
<dbReference type="InterPro" id="IPR001766">
    <property type="entry name" value="Fork_head_dom"/>
</dbReference>
<accession>A0A2T0FF67</accession>
<feature type="compositionally biased region" description="Acidic residues" evidence="5">
    <location>
        <begin position="368"/>
        <end position="382"/>
    </location>
</feature>
<comment type="caution">
    <text evidence="7">The sequence shown here is derived from an EMBL/GenBank/DDBJ whole genome shotgun (WGS) entry which is preliminary data.</text>
</comment>
<organism evidence="7 8">
    <name type="scientific">Wickerhamiella sorbophila</name>
    <dbReference type="NCBI Taxonomy" id="45607"/>
    <lineage>
        <taxon>Eukaryota</taxon>
        <taxon>Fungi</taxon>
        <taxon>Dikarya</taxon>
        <taxon>Ascomycota</taxon>
        <taxon>Saccharomycotina</taxon>
        <taxon>Dipodascomycetes</taxon>
        <taxon>Dipodascales</taxon>
        <taxon>Trichomonascaceae</taxon>
        <taxon>Wickerhamiella</taxon>
    </lineage>
</organism>
<feature type="compositionally biased region" description="Polar residues" evidence="5">
    <location>
        <begin position="313"/>
        <end position="330"/>
    </location>
</feature>
<dbReference type="PANTHER" id="PTHR11829:SF343">
    <property type="entry name" value="FORK-HEAD DOMAIN-CONTAINING PROTEIN"/>
    <property type="match status" value="1"/>
</dbReference>
<dbReference type="CDD" id="cd00059">
    <property type="entry name" value="FH_FOX"/>
    <property type="match status" value="1"/>
</dbReference>
<dbReference type="GO" id="GO:0001228">
    <property type="term" value="F:DNA-binding transcription activator activity, RNA polymerase II-specific"/>
    <property type="evidence" value="ECO:0007669"/>
    <property type="project" value="UniProtKB-ARBA"/>
</dbReference>
<dbReference type="EMBL" id="NDIQ01000001">
    <property type="protein sequence ID" value="PRT53641.1"/>
    <property type="molecule type" value="Genomic_DNA"/>
</dbReference>
<evidence type="ECO:0000256" key="4">
    <source>
        <dbReference type="PROSITE-ProRule" id="PRU00089"/>
    </source>
</evidence>
<feature type="domain" description="Fork-head" evidence="6">
    <location>
        <begin position="221"/>
        <end position="315"/>
    </location>
</feature>
<dbReference type="AlphaFoldDB" id="A0A2T0FF67"/>
<dbReference type="InterPro" id="IPR036390">
    <property type="entry name" value="WH_DNA-bd_sf"/>
</dbReference>
<dbReference type="InterPro" id="IPR030456">
    <property type="entry name" value="TF_fork_head_CS_2"/>
</dbReference>
<dbReference type="GeneID" id="36515010"/>
<evidence type="ECO:0000256" key="5">
    <source>
        <dbReference type="SAM" id="MobiDB-lite"/>
    </source>
</evidence>
<feature type="DNA-binding region" description="Fork-head" evidence="4">
    <location>
        <begin position="221"/>
        <end position="315"/>
    </location>
</feature>
<dbReference type="Gene3D" id="1.10.10.10">
    <property type="entry name" value="Winged helix-like DNA-binding domain superfamily/Winged helix DNA-binding domain"/>
    <property type="match status" value="1"/>
</dbReference>
<dbReference type="OrthoDB" id="5954824at2759"/>
<keyword evidence="2 4" id="KW-0238">DNA-binding</keyword>
<comment type="subcellular location">
    <subcellularLocation>
        <location evidence="1 4">Nucleus</location>
    </subcellularLocation>
</comment>
<dbReference type="Proteomes" id="UP000238350">
    <property type="component" value="Unassembled WGS sequence"/>
</dbReference>
<dbReference type="SMART" id="SM00339">
    <property type="entry name" value="FH"/>
    <property type="match status" value="1"/>
</dbReference>
<dbReference type="Pfam" id="PF00250">
    <property type="entry name" value="Forkhead"/>
    <property type="match status" value="1"/>
</dbReference>
<evidence type="ECO:0000259" key="6">
    <source>
        <dbReference type="PROSITE" id="PS50039"/>
    </source>
</evidence>